<keyword evidence="4" id="KW-1185">Reference proteome</keyword>
<dbReference type="AlphaFoldDB" id="A0A916ZLG3"/>
<feature type="domain" description="Secretion system C-terminal sorting" evidence="2">
    <location>
        <begin position="916"/>
        <end position="991"/>
    </location>
</feature>
<evidence type="ECO:0000313" key="3">
    <source>
        <dbReference type="EMBL" id="GGE02672.1"/>
    </source>
</evidence>
<evidence type="ECO:0000256" key="1">
    <source>
        <dbReference type="ARBA" id="ARBA00022729"/>
    </source>
</evidence>
<dbReference type="Pfam" id="PF18962">
    <property type="entry name" value="Por_Secre_tail"/>
    <property type="match status" value="1"/>
</dbReference>
<reference evidence="3 4" key="1">
    <citation type="journal article" date="2014" name="Int. J. Syst. Evol. Microbiol.">
        <title>Complete genome sequence of Corynebacterium casei LMG S-19264T (=DSM 44701T), isolated from a smear-ripened cheese.</title>
        <authorList>
            <consortium name="US DOE Joint Genome Institute (JGI-PGF)"/>
            <person name="Walter F."/>
            <person name="Albersmeier A."/>
            <person name="Kalinowski J."/>
            <person name="Ruckert C."/>
        </authorList>
    </citation>
    <scope>NUCLEOTIDE SEQUENCE [LARGE SCALE GENOMIC DNA]</scope>
    <source>
        <strain evidence="3 4">CGMCC 1.12925</strain>
    </source>
</reference>
<evidence type="ECO:0000259" key="2">
    <source>
        <dbReference type="Pfam" id="PF18962"/>
    </source>
</evidence>
<gene>
    <name evidence="3" type="ORF">GCM10010831_00490</name>
</gene>
<sequence length="993" mass="106121">MMKKHLRFYLFSLLSFFVFVGWGQVTTSYDFASVGAESGLNENSPGISLDSNIGFGSFKNSGTSNPGIFSNQLRLYQNATKGGSIKVYANNGVTITKIIVNASGTTGPAAYTVDSGAQVNMVAGNTYTIDGISATTEVEFFQRDGSSSNRIYIDNFDVTYTSPAGGVFISDQASLTNLDYEVDSGPSIPQSFSLSGTDLDGSDVTVSVPVSSDFEIAETVSGTYSNSITLASFDGTATDIFVRLKSGLTINLYSDDITVSGGGASDITVSLEGEVTPEPINYDNEETFVNYPETSGTYKYGNFAGIAGNTWNYVNARGDINIDAETVTLQNNSAATLNSSISGGISVFEFDYQQAFSTDVNLEVYVNGSLVTTVTSSSEQGVTKNSGQISVNETGTFTIEFKQGSSGGQTAIDNFKWNSFTAIPDFTYESGAWSPSDPVGSSTATDNILIADGSIDVTGTLVANNLEVALGATLNITSSGILDLVGNIINNGDLVFQSDASGSGQLANFSGTVTGNITTERFIPKRSDDARAFRFLASPVGNVNIADAWQQDTHITGAGGASNGFDASGTNNPSMFTFDHSIQDQVTTSAWTPIASTTQGIVAGQPYRLFVRGDRGVSLSDNGANANDVTLSATGTLHTGNHSVTTSNFFGNFTFIGNPYQAVVHLNNLTYGAAVNTNSAYYWDPSLGVAGGFVTIALPSGVPDPSSSDADEFLRPGQAVFMQNDTTGSDFSIEFNEDDKATSGSQTQVFSVGENVPAFVNMRIYKTDKLNNGFTEEDAFGLRFTENGNNAVDALDASKMGNPGINLASVNSNQLFSIENRALPQIGENIPFLLNNLSTASYTFTFNVQNFNTDDELFLKDNYTGELIPIQLGNTEIEFTADANIQESLDILRFELVFGNVTLSNEDFNLVEDMRIHPNPVKDQINISVSNSLSETDLKIEVYDVLGRQVMQTTATFTEDKSYPIDATDLKSGIYFLKLDIRSKNQIAKFIKL</sequence>
<dbReference type="Proteomes" id="UP000599688">
    <property type="component" value="Unassembled WGS sequence"/>
</dbReference>
<evidence type="ECO:0000313" key="4">
    <source>
        <dbReference type="Proteomes" id="UP000599688"/>
    </source>
</evidence>
<protein>
    <recommendedName>
        <fullName evidence="2">Secretion system C-terminal sorting domain-containing protein</fullName>
    </recommendedName>
</protein>
<accession>A0A916ZLG3</accession>
<comment type="caution">
    <text evidence="3">The sequence shown here is derived from an EMBL/GenBank/DDBJ whole genome shotgun (WGS) entry which is preliminary data.</text>
</comment>
<keyword evidence="1" id="KW-0732">Signal</keyword>
<proteinExistence type="predicted"/>
<dbReference type="RefSeq" id="WP_229737134.1">
    <property type="nucleotide sequence ID" value="NZ_BMGL01000001.1"/>
</dbReference>
<dbReference type="EMBL" id="BMGL01000001">
    <property type="protein sequence ID" value="GGE02672.1"/>
    <property type="molecule type" value="Genomic_DNA"/>
</dbReference>
<organism evidence="3 4">
    <name type="scientific">Psychroflexus salis</name>
    <dbReference type="NCBI Taxonomy" id="1526574"/>
    <lineage>
        <taxon>Bacteria</taxon>
        <taxon>Pseudomonadati</taxon>
        <taxon>Bacteroidota</taxon>
        <taxon>Flavobacteriia</taxon>
        <taxon>Flavobacteriales</taxon>
        <taxon>Flavobacteriaceae</taxon>
        <taxon>Psychroflexus</taxon>
    </lineage>
</organism>
<name>A0A916ZLG3_9FLAO</name>
<dbReference type="InterPro" id="IPR026444">
    <property type="entry name" value="Secre_tail"/>
</dbReference>
<dbReference type="NCBIfam" id="TIGR04183">
    <property type="entry name" value="Por_Secre_tail"/>
    <property type="match status" value="1"/>
</dbReference>